<reference evidence="3" key="1">
    <citation type="submission" date="2017-10" db="EMBL/GenBank/DDBJ databases">
        <title>Rapid genome shrinkage in a self-fertile nematode reveals novel sperm competition proteins.</title>
        <authorList>
            <person name="Yin D."/>
            <person name="Schwarz E.M."/>
            <person name="Thomas C.G."/>
            <person name="Felde R.L."/>
            <person name="Korf I.F."/>
            <person name="Cutter A.D."/>
            <person name="Schartner C.M."/>
            <person name="Ralston E.J."/>
            <person name="Meyer B.J."/>
            <person name="Haag E.S."/>
        </authorList>
    </citation>
    <scope>NUCLEOTIDE SEQUENCE [LARGE SCALE GENOMIC DNA]</scope>
    <source>
        <strain evidence="3">JU1422</strain>
    </source>
</reference>
<dbReference type="Proteomes" id="UP000230233">
    <property type="component" value="Chromosome I"/>
</dbReference>
<dbReference type="PANTHER" id="PTHR45901">
    <property type="entry name" value="PROTEIN CBG12474"/>
    <property type="match status" value="1"/>
</dbReference>
<feature type="region of interest" description="Disordered" evidence="1">
    <location>
        <begin position="224"/>
        <end position="252"/>
    </location>
</feature>
<keyword evidence="3" id="KW-1185">Reference proteome</keyword>
<dbReference type="AlphaFoldDB" id="A0A2G5VJP9"/>
<dbReference type="PANTHER" id="PTHR45901:SF7">
    <property type="entry name" value="OXYGEN-REGULATED PROTEIN 1"/>
    <property type="match status" value="1"/>
</dbReference>
<evidence type="ECO:0000313" key="2">
    <source>
        <dbReference type="EMBL" id="PIC51988.1"/>
    </source>
</evidence>
<comment type="caution">
    <text evidence="2">The sequence shown here is derived from an EMBL/GenBank/DDBJ whole genome shotgun (WGS) entry which is preliminary data.</text>
</comment>
<dbReference type="OrthoDB" id="5322100at2759"/>
<proteinExistence type="predicted"/>
<sequence>MILDNLKPGTPIIPTVVLVANDRRTFEMECMMANPNPIPIGWTLKYNLTAPNFGNPRKCRISCEETNDDTYTNVNKIFLTEKKTKTHVFIKEQESELEGYDTHEFECHYPDDGGRHSIEYLITMRTESGSGEFRPYINVIGKRGDTGYRAFTANKPFVVKELSTNAIHLGELVSVEVWAKTGKPENWRGTLEVAFLSQLYESNIIEISKNGQIAQSPLILVEREEIEDEDEEDEHGLETEEEYEYEEEERYY</sequence>
<evidence type="ECO:0000313" key="3">
    <source>
        <dbReference type="Proteomes" id="UP000230233"/>
    </source>
</evidence>
<evidence type="ECO:0000256" key="1">
    <source>
        <dbReference type="SAM" id="MobiDB-lite"/>
    </source>
</evidence>
<organism evidence="2 3">
    <name type="scientific">Caenorhabditis nigoni</name>
    <dbReference type="NCBI Taxonomy" id="1611254"/>
    <lineage>
        <taxon>Eukaryota</taxon>
        <taxon>Metazoa</taxon>
        <taxon>Ecdysozoa</taxon>
        <taxon>Nematoda</taxon>
        <taxon>Chromadorea</taxon>
        <taxon>Rhabditida</taxon>
        <taxon>Rhabditina</taxon>
        <taxon>Rhabditomorpha</taxon>
        <taxon>Rhabditoidea</taxon>
        <taxon>Rhabditidae</taxon>
        <taxon>Peloderinae</taxon>
        <taxon>Caenorhabditis</taxon>
    </lineage>
</organism>
<dbReference type="EMBL" id="PDUG01000001">
    <property type="protein sequence ID" value="PIC51988.1"/>
    <property type="molecule type" value="Genomic_DNA"/>
</dbReference>
<dbReference type="InterPro" id="IPR052970">
    <property type="entry name" value="Inner_ear_hair_cell_LOXHD"/>
</dbReference>
<protein>
    <submittedName>
        <fullName evidence="2">Uncharacterized protein</fullName>
    </submittedName>
</protein>
<gene>
    <name evidence="2" type="primary">Cni-F27C1.11</name>
    <name evidence="2" type="synonym">Cnig_chr_I.g2277</name>
    <name evidence="2" type="ORF">B9Z55_002277</name>
</gene>
<name>A0A2G5VJP9_9PELO</name>
<accession>A0A2G5VJP9</accession>